<dbReference type="EMBL" id="FN554973">
    <property type="protein sequence ID" value="CBH16029.1"/>
    <property type="molecule type" value="Genomic_DNA"/>
</dbReference>
<proteinExistence type="predicted"/>
<gene>
    <name evidence="2" type="ORF">TbgDal_X11230</name>
</gene>
<evidence type="ECO:0000313" key="3">
    <source>
        <dbReference type="Proteomes" id="UP000002316"/>
    </source>
</evidence>
<feature type="transmembrane region" description="Helical" evidence="1">
    <location>
        <begin position="128"/>
        <end position="152"/>
    </location>
</feature>
<dbReference type="AlphaFoldDB" id="D0A435"/>
<protein>
    <submittedName>
        <fullName evidence="2">Uncharacterized protein</fullName>
    </submittedName>
</protein>
<keyword evidence="1" id="KW-0812">Transmembrane</keyword>
<sequence>MRNIALYELYYPLACMCLFLLRANQRTFGGPGLLAVPLMCVLSAAYPLMLIIFDLSAVMHQLFISFGLVSAPTMSPTVISHLREPTECLLCASSVVLLLRVTVGLHYLSLLSYLNGSPRYRGDCSHYIRTNAVFTLIAAIPLTFAFLPTFFLF</sequence>
<dbReference type="Proteomes" id="UP000002316">
    <property type="component" value="Chromosome 10"/>
</dbReference>
<feature type="transmembrane region" description="Helical" evidence="1">
    <location>
        <begin position="88"/>
        <end position="108"/>
    </location>
</feature>
<keyword evidence="1" id="KW-1133">Transmembrane helix</keyword>
<feature type="transmembrane region" description="Helical" evidence="1">
    <location>
        <begin position="6"/>
        <end position="21"/>
    </location>
</feature>
<dbReference type="RefSeq" id="XP_011778293.1">
    <property type="nucleotide sequence ID" value="XM_011779991.1"/>
</dbReference>
<name>D0A435_TRYB9</name>
<dbReference type="KEGG" id="tbg:TbgDal_X11230"/>
<evidence type="ECO:0000256" key="1">
    <source>
        <dbReference type="SAM" id="Phobius"/>
    </source>
</evidence>
<evidence type="ECO:0000313" key="2">
    <source>
        <dbReference type="EMBL" id="CBH16029.1"/>
    </source>
</evidence>
<accession>D0A435</accession>
<reference evidence="3" key="1">
    <citation type="journal article" date="2010" name="PLoS Negl. Trop. Dis.">
        <title>The genome sequence of Trypanosoma brucei gambiense, causative agent of chronic human african trypanosomiasis.</title>
        <authorList>
            <person name="Jackson A.P."/>
            <person name="Sanders M."/>
            <person name="Berry A."/>
            <person name="McQuillan J."/>
            <person name="Aslett M.A."/>
            <person name="Quail M.A."/>
            <person name="Chukualim B."/>
            <person name="Capewell P."/>
            <person name="MacLeod A."/>
            <person name="Melville S.E."/>
            <person name="Gibson W."/>
            <person name="Barry J.D."/>
            <person name="Berriman M."/>
            <person name="Hertz-Fowler C."/>
        </authorList>
    </citation>
    <scope>NUCLEOTIDE SEQUENCE [LARGE SCALE GENOMIC DNA]</scope>
    <source>
        <strain evidence="3">MHOM/CI/86/DAL972</strain>
    </source>
</reference>
<organism evidence="2 3">
    <name type="scientific">Trypanosoma brucei gambiense (strain MHOM/CI/86/DAL972)</name>
    <dbReference type="NCBI Taxonomy" id="679716"/>
    <lineage>
        <taxon>Eukaryota</taxon>
        <taxon>Discoba</taxon>
        <taxon>Euglenozoa</taxon>
        <taxon>Kinetoplastea</taxon>
        <taxon>Metakinetoplastina</taxon>
        <taxon>Trypanosomatida</taxon>
        <taxon>Trypanosomatidae</taxon>
        <taxon>Trypanosoma</taxon>
    </lineage>
</organism>
<keyword evidence="1" id="KW-0472">Membrane</keyword>
<dbReference type="GeneID" id="23864301"/>
<feature type="transmembrane region" description="Helical" evidence="1">
    <location>
        <begin position="33"/>
        <end position="53"/>
    </location>
</feature>